<dbReference type="EMBL" id="CP025430">
    <property type="protein sequence ID" value="AUH64931.1"/>
    <property type="molecule type" value="Genomic_DNA"/>
</dbReference>
<sequence>MPGDSDLFLFDTGAGSDTGRLREHNEDSYLSLPSAGVWVVADGMGGHQAGDVASAIITSEIESVGVPVSAQDQRARVSERLDRAHHRILARSAEMGNVTIGATVVALLIHEAGFVCLWAGDSRIYLMRQGRLSRLTVDHSEVQELLSSGMIDEEEARHWPRKNVITRAIGIHDGPNYETVTGSVQQGDVFLLCSDGLTEHLRDEELAEVLASDRATAQQMVDHLIDETLRRGARDNVTCLAVRCLPRGGEGHDL</sequence>
<organism evidence="2 3">
    <name type="scientific">Paracoccus zhejiangensis</name>
    <dbReference type="NCBI Taxonomy" id="1077935"/>
    <lineage>
        <taxon>Bacteria</taxon>
        <taxon>Pseudomonadati</taxon>
        <taxon>Pseudomonadota</taxon>
        <taxon>Alphaproteobacteria</taxon>
        <taxon>Rhodobacterales</taxon>
        <taxon>Paracoccaceae</taxon>
        <taxon>Paracoccus</taxon>
    </lineage>
</organism>
<dbReference type="InterPro" id="IPR036457">
    <property type="entry name" value="PPM-type-like_dom_sf"/>
</dbReference>
<dbReference type="SMART" id="SM00332">
    <property type="entry name" value="PP2Cc"/>
    <property type="match status" value="1"/>
</dbReference>
<dbReference type="PROSITE" id="PS51746">
    <property type="entry name" value="PPM_2"/>
    <property type="match status" value="1"/>
</dbReference>
<dbReference type="PANTHER" id="PTHR13832">
    <property type="entry name" value="PROTEIN PHOSPHATASE 2C"/>
    <property type="match status" value="1"/>
</dbReference>
<dbReference type="SMART" id="SM00331">
    <property type="entry name" value="PP2C_SIG"/>
    <property type="match status" value="1"/>
</dbReference>
<feature type="domain" description="PPM-type phosphatase" evidence="1">
    <location>
        <begin position="11"/>
        <end position="244"/>
    </location>
</feature>
<proteinExistence type="predicted"/>
<dbReference type="Pfam" id="PF13672">
    <property type="entry name" value="PP2C_2"/>
    <property type="match status" value="1"/>
</dbReference>
<dbReference type="InterPro" id="IPR001932">
    <property type="entry name" value="PPM-type_phosphatase-like_dom"/>
</dbReference>
<evidence type="ECO:0000313" key="2">
    <source>
        <dbReference type="EMBL" id="AUH64931.1"/>
    </source>
</evidence>
<protein>
    <submittedName>
        <fullName evidence="2">Serine/threonine-protein phosphatase</fullName>
    </submittedName>
</protein>
<dbReference type="InterPro" id="IPR015655">
    <property type="entry name" value="PP2C"/>
</dbReference>
<evidence type="ECO:0000259" key="1">
    <source>
        <dbReference type="PROSITE" id="PS51746"/>
    </source>
</evidence>
<dbReference type="Proteomes" id="UP000234530">
    <property type="component" value="Chromosome"/>
</dbReference>
<keyword evidence="3" id="KW-1185">Reference proteome</keyword>
<dbReference type="KEGG" id="pzh:CX676_12730"/>
<evidence type="ECO:0000313" key="3">
    <source>
        <dbReference type="Proteomes" id="UP000234530"/>
    </source>
</evidence>
<gene>
    <name evidence="2" type="ORF">CX676_12730</name>
</gene>
<dbReference type="RefSeq" id="WP_101752960.1">
    <property type="nucleotide sequence ID" value="NZ_CP025430.1"/>
</dbReference>
<dbReference type="GO" id="GO:0004722">
    <property type="term" value="F:protein serine/threonine phosphatase activity"/>
    <property type="evidence" value="ECO:0007669"/>
    <property type="project" value="InterPro"/>
</dbReference>
<dbReference type="Gene3D" id="3.60.40.10">
    <property type="entry name" value="PPM-type phosphatase domain"/>
    <property type="match status" value="1"/>
</dbReference>
<dbReference type="AlphaFoldDB" id="A0A2H5F056"/>
<dbReference type="CDD" id="cd00143">
    <property type="entry name" value="PP2Cc"/>
    <property type="match status" value="1"/>
</dbReference>
<dbReference type="SUPFAM" id="SSF81606">
    <property type="entry name" value="PP2C-like"/>
    <property type="match status" value="1"/>
</dbReference>
<reference evidence="2 3" key="1">
    <citation type="journal article" date="2013" name="Antonie Van Leeuwenhoek">
        <title>Paracoccus zhejiangensis sp. nov., isolated from activated sludge in wastewater-treatment system.</title>
        <authorList>
            <person name="Wu Z.G."/>
            <person name="Zhang D.F."/>
            <person name="Liu Y.L."/>
            <person name="Wang F."/>
            <person name="Jiang X."/>
            <person name="Li C."/>
            <person name="Li S.P."/>
            <person name="Hong Q."/>
            <person name="Li W.J."/>
        </authorList>
    </citation>
    <scope>NUCLEOTIDE SEQUENCE [LARGE SCALE GENOMIC DNA]</scope>
    <source>
        <strain evidence="2 3">J6</strain>
    </source>
</reference>
<dbReference type="PANTHER" id="PTHR13832:SF827">
    <property type="entry name" value="PROTEIN PHOSPHATASE 1L"/>
    <property type="match status" value="1"/>
</dbReference>
<accession>A0A2H5F056</accession>
<name>A0A2H5F056_9RHOB</name>
<dbReference type="OrthoDB" id="9801841at2"/>